<keyword evidence="4" id="KW-1185">Reference proteome</keyword>
<dbReference type="AlphaFoldDB" id="A0A172YC56"/>
<feature type="compositionally biased region" description="Basic and acidic residues" evidence="2">
    <location>
        <begin position="104"/>
        <end position="127"/>
    </location>
</feature>
<evidence type="ECO:0000256" key="2">
    <source>
        <dbReference type="SAM" id="MobiDB-lite"/>
    </source>
</evidence>
<dbReference type="GO" id="GO:0006744">
    <property type="term" value="P:ubiquinone biosynthetic process"/>
    <property type="evidence" value="ECO:0007669"/>
    <property type="project" value="UniProtKB-UniRule"/>
</dbReference>
<dbReference type="STRING" id="376489.A5892_03780"/>
<dbReference type="InterPro" id="IPR007475">
    <property type="entry name" value="UbiK"/>
</dbReference>
<gene>
    <name evidence="1" type="primary">ubiK</name>
    <name evidence="3" type="ORF">A5892_03780</name>
</gene>
<sequence>MTRNDVFSRLAQQIGERLSSVSQAPEEIQRSVQGAMKGAFDRLDLVSREDFDIMMDVLTRTRTRVEALEKQLAALEARLGEDVPSTVAEVEQRAAATAAGAKELPTEPKTKRGKPGDAGDYSPERDA</sequence>
<comment type="similarity">
    <text evidence="1">Belongs to the UbiK family.</text>
</comment>
<evidence type="ECO:0000313" key="3">
    <source>
        <dbReference type="EMBL" id="ANF56692.1"/>
    </source>
</evidence>
<dbReference type="Pfam" id="PF04380">
    <property type="entry name" value="BMFP"/>
    <property type="match status" value="1"/>
</dbReference>
<dbReference type="PANTHER" id="PTHR38040:SF1">
    <property type="entry name" value="UBIQUINONE BIOSYNTHESIS ACCESSORY FACTOR UBIK"/>
    <property type="match status" value="1"/>
</dbReference>
<dbReference type="HAMAP" id="MF_02216">
    <property type="entry name" value="UbiK"/>
    <property type="match status" value="1"/>
</dbReference>
<dbReference type="UniPathway" id="UPA00232"/>
<name>A0A172YC56_9GAMM</name>
<keyword evidence="1" id="KW-0831">Ubiquinone biosynthesis</keyword>
<reference evidence="3 4" key="1">
    <citation type="submission" date="2016-04" db="EMBL/GenBank/DDBJ databases">
        <title>Complete Genome Sequence of Halotalea alkalilenta IHB B 13600.</title>
        <authorList>
            <person name="Swarnkar M.K."/>
            <person name="Sharma A."/>
            <person name="Kaushal K."/>
            <person name="Soni R."/>
            <person name="Rana S."/>
            <person name="Singh A.K."/>
            <person name="Gulati A."/>
        </authorList>
    </citation>
    <scope>NUCLEOTIDE SEQUENCE [LARGE SCALE GENOMIC DNA]</scope>
    <source>
        <strain evidence="3 4">IHB B 13600</strain>
    </source>
</reference>
<feature type="region of interest" description="Disordered" evidence="2">
    <location>
        <begin position="91"/>
        <end position="127"/>
    </location>
</feature>
<dbReference type="RefSeq" id="WP_064121665.1">
    <property type="nucleotide sequence ID" value="NZ_CP015243.1"/>
</dbReference>
<proteinExistence type="inferred from homology"/>
<organism evidence="3 4">
    <name type="scientific">Halotalea alkalilenta</name>
    <dbReference type="NCBI Taxonomy" id="376489"/>
    <lineage>
        <taxon>Bacteria</taxon>
        <taxon>Pseudomonadati</taxon>
        <taxon>Pseudomonadota</taxon>
        <taxon>Gammaproteobacteria</taxon>
        <taxon>Oceanospirillales</taxon>
        <taxon>Halomonadaceae</taxon>
        <taxon>Halotalea</taxon>
    </lineage>
</organism>
<evidence type="ECO:0000256" key="1">
    <source>
        <dbReference type="HAMAP-Rule" id="MF_02216"/>
    </source>
</evidence>
<protein>
    <recommendedName>
        <fullName evidence="1">Ubiquinone biosynthesis accessory factor UbiK</fullName>
    </recommendedName>
</protein>
<accession>A0A172YC56</accession>
<dbReference type="Proteomes" id="UP000077875">
    <property type="component" value="Chromosome"/>
</dbReference>
<dbReference type="EMBL" id="CP015243">
    <property type="protein sequence ID" value="ANF56692.1"/>
    <property type="molecule type" value="Genomic_DNA"/>
</dbReference>
<dbReference type="PANTHER" id="PTHR38040">
    <property type="entry name" value="UBIQUINONE BIOSYNTHESIS ACCESSORY FACTOR UBIK"/>
    <property type="match status" value="1"/>
</dbReference>
<dbReference type="KEGG" id="haa:A5892_03780"/>
<comment type="pathway">
    <text evidence="1">Cofactor biosynthesis; ubiquinone biosynthesis.</text>
</comment>
<comment type="subcellular location">
    <subcellularLocation>
        <location evidence="1">Cytoplasm</location>
    </subcellularLocation>
</comment>
<evidence type="ECO:0000313" key="4">
    <source>
        <dbReference type="Proteomes" id="UP000077875"/>
    </source>
</evidence>
<dbReference type="GO" id="GO:0005829">
    <property type="term" value="C:cytosol"/>
    <property type="evidence" value="ECO:0007669"/>
    <property type="project" value="TreeGrafter"/>
</dbReference>
<keyword evidence="1" id="KW-0963">Cytoplasm</keyword>
<feature type="compositionally biased region" description="Low complexity" evidence="2">
    <location>
        <begin position="93"/>
        <end position="103"/>
    </location>
</feature>
<comment type="function">
    <text evidence="1">Required for efficient ubiquinone (coenzyme Q) biosynthesis. UbiK is probably an accessory factor of Ubi enzymes and facilitates ubiquinone biosynthesis by acting as an assembly factor, a targeting factor, or both.</text>
</comment>